<feature type="non-terminal residue" evidence="2">
    <location>
        <position position="128"/>
    </location>
</feature>
<accession>A0A9N9D3Q8</accession>
<dbReference type="Proteomes" id="UP000789572">
    <property type="component" value="Unassembled WGS sequence"/>
</dbReference>
<evidence type="ECO:0000313" key="2">
    <source>
        <dbReference type="EMBL" id="CAG8625129.1"/>
    </source>
</evidence>
<feature type="coiled-coil region" evidence="1">
    <location>
        <begin position="74"/>
        <end position="115"/>
    </location>
</feature>
<dbReference type="AlphaFoldDB" id="A0A9N9D3Q8"/>
<keyword evidence="1" id="KW-0175">Coiled coil</keyword>
<comment type="caution">
    <text evidence="2">The sequence shown here is derived from an EMBL/GenBank/DDBJ whole genome shotgun (WGS) entry which is preliminary data.</text>
</comment>
<name>A0A9N9D3Q8_9GLOM</name>
<evidence type="ECO:0000256" key="1">
    <source>
        <dbReference type="SAM" id="Coils"/>
    </source>
</evidence>
<proteinExistence type="predicted"/>
<gene>
    <name evidence="2" type="ORF">POCULU_LOCUS8610</name>
</gene>
<evidence type="ECO:0000313" key="3">
    <source>
        <dbReference type="Proteomes" id="UP000789572"/>
    </source>
</evidence>
<keyword evidence="3" id="KW-1185">Reference proteome</keyword>
<protein>
    <submittedName>
        <fullName evidence="2">6074_t:CDS:1</fullName>
    </submittedName>
</protein>
<organism evidence="2 3">
    <name type="scientific">Paraglomus occultum</name>
    <dbReference type="NCBI Taxonomy" id="144539"/>
    <lineage>
        <taxon>Eukaryota</taxon>
        <taxon>Fungi</taxon>
        <taxon>Fungi incertae sedis</taxon>
        <taxon>Mucoromycota</taxon>
        <taxon>Glomeromycotina</taxon>
        <taxon>Glomeromycetes</taxon>
        <taxon>Paraglomerales</taxon>
        <taxon>Paraglomeraceae</taxon>
        <taxon>Paraglomus</taxon>
    </lineage>
</organism>
<dbReference type="EMBL" id="CAJVPJ010002591">
    <property type="protein sequence ID" value="CAG8625129.1"/>
    <property type="molecule type" value="Genomic_DNA"/>
</dbReference>
<reference evidence="2" key="1">
    <citation type="submission" date="2021-06" db="EMBL/GenBank/DDBJ databases">
        <authorList>
            <person name="Kallberg Y."/>
            <person name="Tangrot J."/>
            <person name="Rosling A."/>
        </authorList>
    </citation>
    <scope>NUCLEOTIDE SEQUENCE</scope>
    <source>
        <strain evidence="2">IA702</strain>
    </source>
</reference>
<sequence length="128" mass="14440">NALEDELTNLQLSYQLTQKHTKVAANTKTMMIMLTMQLLSAGNSQPGSPKYLSSIKEEDEAKLLGHQTSDSFPLLMLMQTIEKLKKRLQQRENDIQKLEGKLKAAEAQNENVVKLGHKLGSHNNTFFN</sequence>